<dbReference type="EMBL" id="BK015583">
    <property type="protein sequence ID" value="DAE14464.1"/>
    <property type="molecule type" value="Genomic_DNA"/>
</dbReference>
<evidence type="ECO:0000313" key="2">
    <source>
        <dbReference type="EMBL" id="DAE14464.1"/>
    </source>
</evidence>
<name>A0A8S5Q5W7_9CAUD</name>
<reference evidence="2" key="1">
    <citation type="journal article" date="2021" name="Proc. Natl. Acad. Sci. U.S.A.">
        <title>A Catalog of Tens of Thousands of Viruses from Human Metagenomes Reveals Hidden Associations with Chronic Diseases.</title>
        <authorList>
            <person name="Tisza M.J."/>
            <person name="Buck C.B."/>
        </authorList>
    </citation>
    <scope>NUCLEOTIDE SEQUENCE</scope>
    <source>
        <strain evidence="2">CtHiz26</strain>
    </source>
</reference>
<organism evidence="2">
    <name type="scientific">Siphoviridae sp. ctHiz26</name>
    <dbReference type="NCBI Taxonomy" id="2825423"/>
    <lineage>
        <taxon>Viruses</taxon>
        <taxon>Duplodnaviria</taxon>
        <taxon>Heunggongvirae</taxon>
        <taxon>Uroviricota</taxon>
        <taxon>Caudoviricetes</taxon>
    </lineage>
</organism>
<protein>
    <submittedName>
        <fullName evidence="2">Uncharacterized protein</fullName>
    </submittedName>
</protein>
<sequence>MELTKKDQRHIRNLAAADVWKVTDHASEYAQLYRIAYYKEVVKHLQNKINILEEQYNKTYGKE</sequence>
<accession>A0A8S5Q5W7</accession>
<evidence type="ECO:0000256" key="1">
    <source>
        <dbReference type="SAM" id="Coils"/>
    </source>
</evidence>
<keyword evidence="1" id="KW-0175">Coiled coil</keyword>
<feature type="coiled-coil region" evidence="1">
    <location>
        <begin position="35"/>
        <end position="62"/>
    </location>
</feature>
<proteinExistence type="predicted"/>